<dbReference type="OMA" id="HELHIRW"/>
<dbReference type="InterPro" id="IPR042322">
    <property type="entry name" value="Pbn1"/>
</dbReference>
<organism evidence="12 13">
    <name type="scientific">Xylona heveae (strain CBS 132557 / TC161)</name>
    <dbReference type="NCBI Taxonomy" id="1328760"/>
    <lineage>
        <taxon>Eukaryota</taxon>
        <taxon>Fungi</taxon>
        <taxon>Dikarya</taxon>
        <taxon>Ascomycota</taxon>
        <taxon>Pezizomycotina</taxon>
        <taxon>Xylonomycetes</taxon>
        <taxon>Xylonales</taxon>
        <taxon>Xylonaceae</taxon>
        <taxon>Xylona</taxon>
    </lineage>
</organism>
<keyword evidence="13" id="KW-1185">Reference proteome</keyword>
<dbReference type="AlphaFoldDB" id="A0A164ZJL4"/>
<keyword evidence="9" id="KW-0472">Membrane</keyword>
<comment type="function">
    <text evidence="11">Required for proper folding and/or the stability of a subset of proteins in the endoplasmic reticulum. Component of glycosylphosphatidylinositol-mannosyltransferase 1 which transfers the first of the 4 mannoses in the GPI-anchor precursors during GPI-anchor biosynthesis. Probably acts by stabilizing the mannosyltransferase GPI14.</text>
</comment>
<evidence type="ECO:0000256" key="9">
    <source>
        <dbReference type="ARBA" id="ARBA00023136"/>
    </source>
</evidence>
<name>A0A164ZJL4_XYLHT</name>
<protein>
    <recommendedName>
        <fullName evidence="4 11">Protein PBN1</fullName>
    </recommendedName>
</protein>
<keyword evidence="8" id="KW-1133">Transmembrane helix</keyword>
<dbReference type="GeneID" id="28899672"/>
<evidence type="ECO:0000256" key="6">
    <source>
        <dbReference type="ARBA" id="ARBA00022692"/>
    </source>
</evidence>
<evidence type="ECO:0000256" key="7">
    <source>
        <dbReference type="ARBA" id="ARBA00022824"/>
    </source>
</evidence>
<dbReference type="OrthoDB" id="5546453at2759"/>
<accession>A0A164ZJL4</accession>
<keyword evidence="5 11" id="KW-0337">GPI-anchor biosynthesis</keyword>
<dbReference type="PANTHER" id="PTHR28533">
    <property type="entry name" value="PROTEIN PBN1"/>
    <property type="match status" value="1"/>
</dbReference>
<dbReference type="STRING" id="1328760.A0A164ZJL4"/>
<evidence type="ECO:0000313" key="12">
    <source>
        <dbReference type="EMBL" id="KZF19180.1"/>
    </source>
</evidence>
<dbReference type="Pfam" id="PF08320">
    <property type="entry name" value="PIG-X"/>
    <property type="match status" value="1"/>
</dbReference>
<keyword evidence="6" id="KW-0812">Transmembrane</keyword>
<dbReference type="GO" id="GO:0000030">
    <property type="term" value="F:mannosyltransferase activity"/>
    <property type="evidence" value="ECO:0007669"/>
    <property type="project" value="TreeGrafter"/>
</dbReference>
<dbReference type="UniPathway" id="UPA00196"/>
<dbReference type="Proteomes" id="UP000076632">
    <property type="component" value="Unassembled WGS sequence"/>
</dbReference>
<evidence type="ECO:0000256" key="4">
    <source>
        <dbReference type="ARBA" id="ARBA00020410"/>
    </source>
</evidence>
<dbReference type="EMBL" id="KV407467">
    <property type="protein sequence ID" value="KZF19180.1"/>
    <property type="molecule type" value="Genomic_DNA"/>
</dbReference>
<proteinExistence type="inferred from homology"/>
<evidence type="ECO:0000256" key="10">
    <source>
        <dbReference type="ARBA" id="ARBA00023180"/>
    </source>
</evidence>
<comment type="pathway">
    <text evidence="2 11">Glycolipid biosynthesis; glycosylphosphatidylinositol-anchor biosynthesis.</text>
</comment>
<evidence type="ECO:0000313" key="13">
    <source>
        <dbReference type="Proteomes" id="UP000076632"/>
    </source>
</evidence>
<dbReference type="PANTHER" id="PTHR28533:SF1">
    <property type="entry name" value="PROTEIN PBN1"/>
    <property type="match status" value="1"/>
</dbReference>
<gene>
    <name evidence="12" type="ORF">L228DRAFT_263942</name>
</gene>
<dbReference type="GO" id="GO:0006506">
    <property type="term" value="P:GPI anchor biosynthetic process"/>
    <property type="evidence" value="ECO:0007669"/>
    <property type="project" value="UniProtKB-UniPathway"/>
</dbReference>
<keyword evidence="10" id="KW-0325">Glycoprotein</keyword>
<dbReference type="InterPro" id="IPR013233">
    <property type="entry name" value="PIG-X/PBN1"/>
</dbReference>
<evidence type="ECO:0000256" key="2">
    <source>
        <dbReference type="ARBA" id="ARBA00004687"/>
    </source>
</evidence>
<dbReference type="SMART" id="SM00780">
    <property type="entry name" value="PIG-X"/>
    <property type="match status" value="1"/>
</dbReference>
<dbReference type="GO" id="GO:0005789">
    <property type="term" value="C:endoplasmic reticulum membrane"/>
    <property type="evidence" value="ECO:0007669"/>
    <property type="project" value="UniProtKB-SubCell"/>
</dbReference>
<comment type="similarity">
    <text evidence="3 11">Belongs to the PIGX family.</text>
</comment>
<keyword evidence="7 11" id="KW-0256">Endoplasmic reticulum</keyword>
<evidence type="ECO:0000256" key="11">
    <source>
        <dbReference type="RuleBase" id="RU366056"/>
    </source>
</evidence>
<dbReference type="GO" id="GO:1990529">
    <property type="term" value="C:glycosylphosphatidylinositol-mannosyltransferase I complex"/>
    <property type="evidence" value="ECO:0007669"/>
    <property type="project" value="TreeGrafter"/>
</dbReference>
<evidence type="ECO:0000256" key="8">
    <source>
        <dbReference type="ARBA" id="ARBA00022989"/>
    </source>
</evidence>
<evidence type="ECO:0000256" key="1">
    <source>
        <dbReference type="ARBA" id="ARBA00004643"/>
    </source>
</evidence>
<evidence type="ECO:0000256" key="3">
    <source>
        <dbReference type="ARBA" id="ARBA00010345"/>
    </source>
</evidence>
<sequence>MRQRITFLHKREDSFDPKQLHITPSDLTVNNLRAAKEHRWTLGYDELPAELLDVLKHSHELHIRWSSPEFYRSISPYISRVSPGLHVLYTPTSNLTEELCPALKRAFSSDLKCDSVENAFSNIPVLSDRFSSSPAKQYYHVLPSLDHFITYFQASLCPASDSACNEQAASLSSADYFDIDVDAISNTVILSAYWAHGPDTDGTWNTRIQTTHADDRVEVGILSNELPTEEEELSLSGFLIVIGQDSKPSPVLFSFPSRHHHVPSLPSSASVYHTSFLSPSGLHPTLHLSFPYSPLSHLSQLSSSSSSSSPPLSLPDPDSCSLNAYLTLPSYLFADQYQLSDSLFLQSKHIRSIRSLSGATDLEAPDWAVPQWGSSLLIELDPAHDTADVPLHLRYLKPVEGGKRTVDVPVPLVFWACPAQEGTKMAGNPFDRVKLGYDGLFGARTMFFHYTPAVNHSVADGVSIGSGDVSLDGHGDGLLTLDVPVLDTLSLTGVEWGTILVVFLGAAWIAWKLWGVVSRKSGESGADEGEKVRRKKEE</sequence>
<reference evidence="12 13" key="1">
    <citation type="journal article" date="2016" name="Fungal Biol.">
        <title>The genome of Xylona heveae provides a window into fungal endophytism.</title>
        <authorList>
            <person name="Gazis R."/>
            <person name="Kuo A."/>
            <person name="Riley R."/>
            <person name="LaButti K."/>
            <person name="Lipzen A."/>
            <person name="Lin J."/>
            <person name="Amirebrahimi M."/>
            <person name="Hesse C.N."/>
            <person name="Spatafora J.W."/>
            <person name="Henrissat B."/>
            <person name="Hainaut M."/>
            <person name="Grigoriev I.V."/>
            <person name="Hibbett D.S."/>
        </authorList>
    </citation>
    <scope>NUCLEOTIDE SEQUENCE [LARGE SCALE GENOMIC DNA]</scope>
    <source>
        <strain evidence="12 13">TC161</strain>
    </source>
</reference>
<dbReference type="RefSeq" id="XP_018184735.1">
    <property type="nucleotide sequence ID" value="XM_018334535.1"/>
</dbReference>
<comment type="subcellular location">
    <subcellularLocation>
        <location evidence="11">Endoplasmic reticulum membrane</location>
        <topology evidence="11">Single-pass membrane protein</topology>
    </subcellularLocation>
    <subcellularLocation>
        <location evidence="1">Endoplasmic reticulum membrane</location>
        <topology evidence="1">Single-pass type III membrane protein</topology>
    </subcellularLocation>
</comment>
<evidence type="ECO:0000256" key="5">
    <source>
        <dbReference type="ARBA" id="ARBA00022502"/>
    </source>
</evidence>
<dbReference type="InParanoid" id="A0A164ZJL4"/>